<proteinExistence type="predicted"/>
<keyword evidence="1" id="KW-0472">Membrane</keyword>
<sequence length="201" mass="22433">MEIDETFWAGVAALATVAALGLSVWATLQAKWAAQASARTAEEVARIERDRWHRELTPELDFRLVPKGADHWRLEVELTGPAGLDRLDRITLTVRDEAGVDHIPRTPGIDPAEAAAVIWGPVRLQPVVDGVRAPGRESVLEKVERGEPVVRAIDATAAPSWYQLPDWRERNKDLPLRLHAVCEYGEHRPWIVVVELPVPTM</sequence>
<dbReference type="RefSeq" id="WP_033252921.1">
    <property type="nucleotide sequence ID" value="NZ_BSRX01000047.1"/>
</dbReference>
<evidence type="ECO:0000313" key="3">
    <source>
        <dbReference type="Proteomes" id="UP001165143"/>
    </source>
</evidence>
<gene>
    <name evidence="2" type="ORF">Kpho01_61470</name>
</gene>
<keyword evidence="1" id="KW-1133">Transmembrane helix</keyword>
<protein>
    <submittedName>
        <fullName evidence="2">Uncharacterized protein</fullName>
    </submittedName>
</protein>
<dbReference type="EMBL" id="BSRX01000047">
    <property type="protein sequence ID" value="GLW58136.1"/>
    <property type="molecule type" value="Genomic_DNA"/>
</dbReference>
<feature type="transmembrane region" description="Helical" evidence="1">
    <location>
        <begin position="6"/>
        <end position="28"/>
    </location>
</feature>
<evidence type="ECO:0000256" key="1">
    <source>
        <dbReference type="SAM" id="Phobius"/>
    </source>
</evidence>
<organism evidence="2 3">
    <name type="scientific">Kitasatospora phosalacinea</name>
    <dbReference type="NCBI Taxonomy" id="2065"/>
    <lineage>
        <taxon>Bacteria</taxon>
        <taxon>Bacillati</taxon>
        <taxon>Actinomycetota</taxon>
        <taxon>Actinomycetes</taxon>
        <taxon>Kitasatosporales</taxon>
        <taxon>Streptomycetaceae</taxon>
        <taxon>Kitasatospora</taxon>
    </lineage>
</organism>
<reference evidence="2" key="1">
    <citation type="submission" date="2023-02" db="EMBL/GenBank/DDBJ databases">
        <title>Kitasatospora phosalacinea NBRC 14362.</title>
        <authorList>
            <person name="Ichikawa N."/>
            <person name="Sato H."/>
            <person name="Tonouchi N."/>
        </authorList>
    </citation>
    <scope>NUCLEOTIDE SEQUENCE</scope>
    <source>
        <strain evidence="2">NBRC 14362</strain>
    </source>
</reference>
<dbReference type="OrthoDB" id="3436922at2"/>
<comment type="caution">
    <text evidence="2">The sequence shown here is derived from an EMBL/GenBank/DDBJ whole genome shotgun (WGS) entry which is preliminary data.</text>
</comment>
<accession>A0A9W6UQ40</accession>
<evidence type="ECO:0000313" key="2">
    <source>
        <dbReference type="EMBL" id="GLW58136.1"/>
    </source>
</evidence>
<dbReference type="Proteomes" id="UP001165143">
    <property type="component" value="Unassembled WGS sequence"/>
</dbReference>
<keyword evidence="1" id="KW-0812">Transmembrane</keyword>
<name>A0A9W6UQ40_9ACTN</name>
<dbReference type="AlphaFoldDB" id="A0A9W6UQ40"/>